<evidence type="ECO:0000259" key="15">
    <source>
        <dbReference type="Pfam" id="PF02931"/>
    </source>
</evidence>
<evidence type="ECO:0000313" key="17">
    <source>
        <dbReference type="EMBL" id="KAK2151337.1"/>
    </source>
</evidence>
<keyword evidence="5" id="KW-0770">Synapse</keyword>
<feature type="domain" description="Neurotransmitter-gated ion-channel transmembrane" evidence="16">
    <location>
        <begin position="279"/>
        <end position="446"/>
    </location>
</feature>
<evidence type="ECO:0000256" key="12">
    <source>
        <dbReference type="ARBA" id="ARBA00023303"/>
    </source>
</evidence>
<comment type="caution">
    <text evidence="14">Lacks conserved residue(s) required for the propagation of feature annotation.</text>
</comment>
<keyword evidence="18" id="KW-1185">Reference proteome</keyword>
<dbReference type="Gene3D" id="1.20.58.390">
    <property type="entry name" value="Neurotransmitter-gated ion-channel transmembrane domain"/>
    <property type="match status" value="1"/>
</dbReference>
<feature type="transmembrane region" description="Helical" evidence="14">
    <location>
        <begin position="276"/>
        <end position="297"/>
    </location>
</feature>
<dbReference type="CDD" id="cd18997">
    <property type="entry name" value="LGIC_ECD_nAChR"/>
    <property type="match status" value="1"/>
</dbReference>
<keyword evidence="3 14" id="KW-0812">Transmembrane</keyword>
<protein>
    <submittedName>
        <fullName evidence="17">Uncharacterized protein</fullName>
    </submittedName>
</protein>
<organism evidence="17 18">
    <name type="scientific">Paralvinella palmiformis</name>
    <dbReference type="NCBI Taxonomy" id="53620"/>
    <lineage>
        <taxon>Eukaryota</taxon>
        <taxon>Metazoa</taxon>
        <taxon>Spiralia</taxon>
        <taxon>Lophotrochozoa</taxon>
        <taxon>Annelida</taxon>
        <taxon>Polychaeta</taxon>
        <taxon>Sedentaria</taxon>
        <taxon>Canalipalpata</taxon>
        <taxon>Terebellida</taxon>
        <taxon>Terebelliformia</taxon>
        <taxon>Alvinellidae</taxon>
        <taxon>Paralvinella</taxon>
    </lineage>
</organism>
<dbReference type="AlphaFoldDB" id="A0AAD9JEQ6"/>
<evidence type="ECO:0000256" key="8">
    <source>
        <dbReference type="ARBA" id="ARBA00023157"/>
    </source>
</evidence>
<dbReference type="SUPFAM" id="SSF63712">
    <property type="entry name" value="Nicotinic receptor ligand binding domain-like"/>
    <property type="match status" value="1"/>
</dbReference>
<dbReference type="InterPro" id="IPR036734">
    <property type="entry name" value="Neur_chan_lig-bd_sf"/>
</dbReference>
<feature type="domain" description="Neurotransmitter-gated ion-channel ligand-binding" evidence="15">
    <location>
        <begin position="34"/>
        <end position="240"/>
    </location>
</feature>
<dbReference type="InterPro" id="IPR006201">
    <property type="entry name" value="Neur_channel"/>
</dbReference>
<dbReference type="FunFam" id="2.70.170.10:FF:000028">
    <property type="entry name" value="AcetylCholine Receptor"/>
    <property type="match status" value="1"/>
</dbReference>
<evidence type="ECO:0000256" key="14">
    <source>
        <dbReference type="RuleBase" id="RU000687"/>
    </source>
</evidence>
<keyword evidence="8" id="KW-1015">Disulfide bond</keyword>
<keyword evidence="2" id="KW-1003">Cell membrane</keyword>
<evidence type="ECO:0000259" key="16">
    <source>
        <dbReference type="Pfam" id="PF02932"/>
    </source>
</evidence>
<keyword evidence="4 14" id="KW-1133">Transmembrane helix</keyword>
<dbReference type="SUPFAM" id="SSF90112">
    <property type="entry name" value="Neurotransmitter-gated ion-channel transmembrane pore"/>
    <property type="match status" value="1"/>
</dbReference>
<dbReference type="GO" id="GO:0022848">
    <property type="term" value="F:acetylcholine-gated monoatomic cation-selective channel activity"/>
    <property type="evidence" value="ECO:0007669"/>
    <property type="project" value="InterPro"/>
</dbReference>
<dbReference type="InterPro" id="IPR038050">
    <property type="entry name" value="Neuro_actylchol_rec"/>
</dbReference>
<keyword evidence="11" id="KW-1071">Ligand-gated ion channel</keyword>
<evidence type="ECO:0000313" key="18">
    <source>
        <dbReference type="Proteomes" id="UP001208570"/>
    </source>
</evidence>
<dbReference type="InterPro" id="IPR036719">
    <property type="entry name" value="Neuro-gated_channel_TM_sf"/>
</dbReference>
<keyword evidence="7 14" id="KW-0472">Membrane</keyword>
<proteinExistence type="inferred from homology"/>
<dbReference type="PRINTS" id="PR00254">
    <property type="entry name" value="NICOTINICR"/>
</dbReference>
<keyword evidence="9" id="KW-0675">Receptor</keyword>
<dbReference type="InterPro" id="IPR002394">
    <property type="entry name" value="Nicotinic_acetylcholine_rcpt"/>
</dbReference>
<evidence type="ECO:0000256" key="9">
    <source>
        <dbReference type="ARBA" id="ARBA00023170"/>
    </source>
</evidence>
<evidence type="ECO:0000256" key="4">
    <source>
        <dbReference type="ARBA" id="ARBA00022989"/>
    </source>
</evidence>
<comment type="subcellular location">
    <subcellularLocation>
        <location evidence="13">Synaptic cell membrane</location>
        <topology evidence="13">Multi-pass membrane protein</topology>
    </subcellularLocation>
</comment>
<dbReference type="Pfam" id="PF02932">
    <property type="entry name" value="Neur_chan_memb"/>
    <property type="match status" value="1"/>
</dbReference>
<accession>A0AAD9JEQ6</accession>
<comment type="caution">
    <text evidence="17">The sequence shown here is derived from an EMBL/GenBank/DDBJ whole genome shotgun (WGS) entry which is preliminary data.</text>
</comment>
<dbReference type="Pfam" id="PF02931">
    <property type="entry name" value="Neur_chan_LBD"/>
    <property type="match status" value="1"/>
</dbReference>
<gene>
    <name evidence="17" type="ORF">LSH36_367g07017</name>
</gene>
<dbReference type="EMBL" id="JAODUP010000367">
    <property type="protein sequence ID" value="KAK2151337.1"/>
    <property type="molecule type" value="Genomic_DNA"/>
</dbReference>
<dbReference type="InterPro" id="IPR018000">
    <property type="entry name" value="Neurotransmitter_ion_chnl_CS"/>
</dbReference>
<dbReference type="InterPro" id="IPR006202">
    <property type="entry name" value="Neur_chan_lig-bd"/>
</dbReference>
<dbReference type="GO" id="GO:0045211">
    <property type="term" value="C:postsynaptic membrane"/>
    <property type="evidence" value="ECO:0007669"/>
    <property type="project" value="InterPro"/>
</dbReference>
<evidence type="ECO:0000256" key="7">
    <source>
        <dbReference type="ARBA" id="ARBA00023136"/>
    </source>
</evidence>
<evidence type="ECO:0000256" key="1">
    <source>
        <dbReference type="ARBA" id="ARBA00022448"/>
    </source>
</evidence>
<evidence type="ECO:0000256" key="10">
    <source>
        <dbReference type="ARBA" id="ARBA00023180"/>
    </source>
</evidence>
<name>A0AAD9JEQ6_9ANNE</name>
<evidence type="ECO:0000256" key="3">
    <source>
        <dbReference type="ARBA" id="ARBA00022692"/>
    </source>
</evidence>
<dbReference type="InterPro" id="IPR006029">
    <property type="entry name" value="Neurotrans-gated_channel_TM"/>
</dbReference>
<feature type="transmembrane region" description="Helical" evidence="14">
    <location>
        <begin position="243"/>
        <end position="264"/>
    </location>
</feature>
<keyword evidence="10" id="KW-0325">Glycoprotein</keyword>
<evidence type="ECO:0000256" key="13">
    <source>
        <dbReference type="ARBA" id="ARBA00034099"/>
    </source>
</evidence>
<evidence type="ECO:0000256" key="5">
    <source>
        <dbReference type="ARBA" id="ARBA00023018"/>
    </source>
</evidence>
<dbReference type="GO" id="GO:0004888">
    <property type="term" value="F:transmembrane signaling receptor activity"/>
    <property type="evidence" value="ECO:0007669"/>
    <property type="project" value="InterPro"/>
</dbReference>
<dbReference type="PRINTS" id="PR00252">
    <property type="entry name" value="NRIONCHANNEL"/>
</dbReference>
<keyword evidence="1 14" id="KW-0813">Transport</keyword>
<dbReference type="Gene3D" id="2.70.170.10">
    <property type="entry name" value="Neurotransmitter-gated ion-channel ligand-binding domain"/>
    <property type="match status" value="1"/>
</dbReference>
<sequence>MEYVVCRLLAVVVMSTEVVTDQKYTKNGLVFSAERRLINDLLTSYRHLGVNSRPVTNASEAVNVKFGLGMIQMELKEKKNMMFISAWTRYQWSDVYLTWDPLRYDNITTIRLPSDQIWNPDIMLYNTATTETHSRGALAVVTYEGLITWYPHRIFESSCSINVRYFPFDNQTCYMYFGSWTYTSREINISLAFPTGIDLSTLNSEYNASSKWEVTSVIALVMSPDPSYSLLCFELHLTRKIMFSSYILTAPAVFLSFLTLVVFALPVEDVEKTHLGIFYCFTTVIVILSVVLTTIIVKMSNPSTGSKCKPVPNILRQVVIQGLGRMLCRRASGCYEERHVAVDYVDVSNHVNNYTSADNHTELTAENIIPDIQSRYMCLMCERLCNHVRAILIAIQEFNSRQKEQLVTQERDKTRFKEWVLMASVLDRFFFWIYLVTIVLATAFLFPWSM</sequence>
<comment type="similarity">
    <text evidence="14">Belongs to the ligand-gated ion channel (TC 1.A.9) family.</text>
</comment>
<evidence type="ECO:0000256" key="11">
    <source>
        <dbReference type="ARBA" id="ARBA00023286"/>
    </source>
</evidence>
<reference evidence="17" key="1">
    <citation type="journal article" date="2023" name="Mol. Biol. Evol.">
        <title>Third-Generation Sequencing Reveals the Adaptive Role of the Epigenome in Three Deep-Sea Polychaetes.</title>
        <authorList>
            <person name="Perez M."/>
            <person name="Aroh O."/>
            <person name="Sun Y."/>
            <person name="Lan Y."/>
            <person name="Juniper S.K."/>
            <person name="Young C.R."/>
            <person name="Angers B."/>
            <person name="Qian P.Y."/>
        </authorList>
    </citation>
    <scope>NUCLEOTIDE SEQUENCE</scope>
    <source>
        <strain evidence="17">P08H-3</strain>
    </source>
</reference>
<dbReference type="PANTHER" id="PTHR18945">
    <property type="entry name" value="NEUROTRANSMITTER GATED ION CHANNEL"/>
    <property type="match status" value="1"/>
</dbReference>
<evidence type="ECO:0000256" key="2">
    <source>
        <dbReference type="ARBA" id="ARBA00022475"/>
    </source>
</evidence>
<keyword evidence="6 14" id="KW-0406">Ion transport</keyword>
<feature type="transmembrane region" description="Helical" evidence="14">
    <location>
        <begin position="429"/>
        <end position="448"/>
    </location>
</feature>
<evidence type="ECO:0000256" key="6">
    <source>
        <dbReference type="ARBA" id="ARBA00023065"/>
    </source>
</evidence>
<keyword evidence="12 14" id="KW-0407">Ion channel</keyword>
<dbReference type="Proteomes" id="UP001208570">
    <property type="component" value="Unassembled WGS sequence"/>
</dbReference>
<dbReference type="PROSITE" id="PS00236">
    <property type="entry name" value="NEUROTR_ION_CHANNEL"/>
    <property type="match status" value="1"/>
</dbReference>